<feature type="transmembrane region" description="Helical" evidence="12">
    <location>
        <begin position="254"/>
        <end position="273"/>
    </location>
</feature>
<dbReference type="KEGG" id="aaut:ACETAC_00525"/>
<feature type="transmembrane region" description="Helical" evidence="12">
    <location>
        <begin position="164"/>
        <end position="183"/>
    </location>
</feature>
<dbReference type="Pfam" id="PF01554">
    <property type="entry name" value="MatE"/>
    <property type="match status" value="2"/>
</dbReference>
<feature type="transmembrane region" description="Helical" evidence="12">
    <location>
        <begin position="316"/>
        <end position="339"/>
    </location>
</feature>
<evidence type="ECO:0000256" key="12">
    <source>
        <dbReference type="SAM" id="Phobius"/>
    </source>
</evidence>
<organism evidence="13 14">
    <name type="scientific">Aceticella autotrophica</name>
    <dbReference type="NCBI Taxonomy" id="2755338"/>
    <lineage>
        <taxon>Bacteria</taxon>
        <taxon>Bacillati</taxon>
        <taxon>Bacillota</taxon>
        <taxon>Clostridia</taxon>
        <taxon>Thermoanaerobacterales</taxon>
        <taxon>Thermoanaerobacteraceae</taxon>
        <taxon>Aceticella</taxon>
    </lineage>
</organism>
<keyword evidence="7 12" id="KW-0812">Transmembrane</keyword>
<evidence type="ECO:0000256" key="4">
    <source>
        <dbReference type="ARBA" id="ARBA00022448"/>
    </source>
</evidence>
<keyword evidence="8 12" id="KW-1133">Transmembrane helix</keyword>
<feature type="transmembrane region" description="Helical" evidence="12">
    <location>
        <begin position="416"/>
        <end position="436"/>
    </location>
</feature>
<feature type="transmembrane region" description="Helical" evidence="12">
    <location>
        <begin position="195"/>
        <end position="214"/>
    </location>
</feature>
<evidence type="ECO:0000313" key="14">
    <source>
        <dbReference type="Proteomes" id="UP000671913"/>
    </source>
</evidence>
<dbReference type="NCBIfam" id="TIGR00797">
    <property type="entry name" value="matE"/>
    <property type="match status" value="1"/>
</dbReference>
<dbReference type="CDD" id="cd13137">
    <property type="entry name" value="MATE_NorM_like"/>
    <property type="match status" value="1"/>
</dbReference>
<evidence type="ECO:0000256" key="6">
    <source>
        <dbReference type="ARBA" id="ARBA00022475"/>
    </source>
</evidence>
<feature type="transmembrane region" description="Helical" evidence="12">
    <location>
        <begin position="88"/>
        <end position="112"/>
    </location>
</feature>
<name>A0A975AVY2_9THEO</name>
<feature type="transmembrane region" description="Helical" evidence="12">
    <location>
        <begin position="12"/>
        <end position="30"/>
    </location>
</feature>
<evidence type="ECO:0000256" key="10">
    <source>
        <dbReference type="ARBA" id="ARBA00023136"/>
    </source>
</evidence>
<evidence type="ECO:0000256" key="3">
    <source>
        <dbReference type="ARBA" id="ARBA00020268"/>
    </source>
</evidence>
<dbReference type="RefSeq" id="WP_284680152.1">
    <property type="nucleotide sequence ID" value="NZ_CP060096.1"/>
</dbReference>
<evidence type="ECO:0000256" key="5">
    <source>
        <dbReference type="ARBA" id="ARBA00022449"/>
    </source>
</evidence>
<feature type="transmembrane region" description="Helical" evidence="12">
    <location>
        <begin position="388"/>
        <end position="410"/>
    </location>
</feature>
<dbReference type="PANTHER" id="PTHR43298">
    <property type="entry name" value="MULTIDRUG RESISTANCE PROTEIN NORM-RELATED"/>
    <property type="match status" value="1"/>
</dbReference>
<dbReference type="GO" id="GO:0042910">
    <property type="term" value="F:xenobiotic transmembrane transporter activity"/>
    <property type="evidence" value="ECO:0007669"/>
    <property type="project" value="InterPro"/>
</dbReference>
<feature type="transmembrane region" description="Helical" evidence="12">
    <location>
        <begin position="53"/>
        <end position="76"/>
    </location>
</feature>
<dbReference type="GO" id="GO:0015297">
    <property type="term" value="F:antiporter activity"/>
    <property type="evidence" value="ECO:0007669"/>
    <property type="project" value="UniProtKB-KW"/>
</dbReference>
<accession>A0A975AVY2</accession>
<keyword evidence="4" id="KW-0813">Transport</keyword>
<protein>
    <recommendedName>
        <fullName evidence="3">Probable multidrug resistance protein NorM</fullName>
    </recommendedName>
    <alternativeName>
        <fullName evidence="11">Multidrug-efflux transporter</fullName>
    </alternativeName>
</protein>
<comment type="function">
    <text evidence="1">Multidrug efflux pump.</text>
</comment>
<dbReference type="AlphaFoldDB" id="A0A975AVY2"/>
<dbReference type="GO" id="GO:0006811">
    <property type="term" value="P:monoatomic ion transport"/>
    <property type="evidence" value="ECO:0007669"/>
    <property type="project" value="UniProtKB-KW"/>
</dbReference>
<comment type="subcellular location">
    <subcellularLocation>
        <location evidence="2">Cell membrane</location>
        <topology evidence="2">Multi-pass membrane protein</topology>
    </subcellularLocation>
</comment>
<keyword evidence="10 12" id="KW-0472">Membrane</keyword>
<dbReference type="Proteomes" id="UP000671913">
    <property type="component" value="Chromosome"/>
</dbReference>
<dbReference type="InterPro" id="IPR050222">
    <property type="entry name" value="MATE_MdtK"/>
</dbReference>
<keyword evidence="6" id="KW-1003">Cell membrane</keyword>
<dbReference type="EMBL" id="CP060096">
    <property type="protein sequence ID" value="QSZ27452.1"/>
    <property type="molecule type" value="Genomic_DNA"/>
</dbReference>
<sequence>MSIKKEIKEILILALPAVGEMFLYMIVWIIDTMMVGQYGGKDCVSAVGLSSEIVYTFSNIFISMGLAVSITSFIARKLGAEDCDAAKAYSINGIFIGIFIAIPVAVLLFIFPHRILLIAGAQGNVLSMGTDFIRIVSIGIVFSIIMNILNAILRAHENTKTPMIVAAIVIFVNILLDWILIFGKLGFPPLGVKGSAIATMIAQITGFIFILFYYKRFKVLSIKITDIFKIKMKIIADIIKLAIPASLQEAAFDISRLISIFMIMRLGTVSFAANQITTTIESTSIMPGWGFAIAATIMAGRMVGAKSYKSAKRYTNIAAIFAVAIMSTMSILFLTIPHLLMRAFIKDADVIAVGILCLMIASIEQPFMAIGIVYGGGLKGSGNTITPFIISTISSWFIRLPLMYLVIYVLKLGVVAVWLVTAIQWSFEGCMMYIYFRKEINKLAIKGDGSFV</sequence>
<evidence type="ECO:0000256" key="9">
    <source>
        <dbReference type="ARBA" id="ARBA00023065"/>
    </source>
</evidence>
<dbReference type="InterPro" id="IPR002528">
    <property type="entry name" value="MATE_fam"/>
</dbReference>
<feature type="transmembrane region" description="Helical" evidence="12">
    <location>
        <begin position="351"/>
        <end position="376"/>
    </location>
</feature>
<evidence type="ECO:0000256" key="2">
    <source>
        <dbReference type="ARBA" id="ARBA00004651"/>
    </source>
</evidence>
<evidence type="ECO:0000256" key="11">
    <source>
        <dbReference type="ARBA" id="ARBA00031636"/>
    </source>
</evidence>
<evidence type="ECO:0000256" key="8">
    <source>
        <dbReference type="ARBA" id="ARBA00022989"/>
    </source>
</evidence>
<keyword evidence="9" id="KW-0406">Ion transport</keyword>
<keyword evidence="14" id="KW-1185">Reference proteome</keyword>
<dbReference type="GO" id="GO:0005886">
    <property type="term" value="C:plasma membrane"/>
    <property type="evidence" value="ECO:0007669"/>
    <property type="project" value="UniProtKB-SubCell"/>
</dbReference>
<dbReference type="PIRSF" id="PIRSF006603">
    <property type="entry name" value="DinF"/>
    <property type="match status" value="1"/>
</dbReference>
<evidence type="ECO:0000313" key="13">
    <source>
        <dbReference type="EMBL" id="QSZ27452.1"/>
    </source>
</evidence>
<feature type="transmembrane region" description="Helical" evidence="12">
    <location>
        <begin position="285"/>
        <end position="304"/>
    </location>
</feature>
<evidence type="ECO:0000256" key="7">
    <source>
        <dbReference type="ARBA" id="ARBA00022692"/>
    </source>
</evidence>
<keyword evidence="5" id="KW-0050">Antiport</keyword>
<gene>
    <name evidence="13" type="ORF">ACETAC_00525</name>
</gene>
<dbReference type="PANTHER" id="PTHR43298:SF4">
    <property type="entry name" value="DRUG_SODIUM ANTIPORTER"/>
    <property type="match status" value="1"/>
</dbReference>
<feature type="transmembrane region" description="Helical" evidence="12">
    <location>
        <begin position="132"/>
        <end position="152"/>
    </location>
</feature>
<dbReference type="InterPro" id="IPR048279">
    <property type="entry name" value="MdtK-like"/>
</dbReference>
<proteinExistence type="predicted"/>
<reference evidence="13" key="1">
    <citation type="submission" date="2020-08" db="EMBL/GenBank/DDBJ databases">
        <title>Genomic insights into the carbon and energy metabolism of the first obligate autotrophic acetogenic bacterium Aceticella autotrophica gen. nov., sp. nov.</title>
        <authorList>
            <person name="Toshchakov S.V."/>
            <person name="Elcheninov A.G."/>
            <person name="Kublanov I.V."/>
            <person name="Frolov E.N."/>
            <person name="Lebedinsky A.V."/>
        </authorList>
    </citation>
    <scope>NUCLEOTIDE SEQUENCE</scope>
    <source>
        <strain evidence="13">3443-3Ac</strain>
    </source>
</reference>
<evidence type="ECO:0000256" key="1">
    <source>
        <dbReference type="ARBA" id="ARBA00003408"/>
    </source>
</evidence>